<organism evidence="1 2">
    <name type="scientific">Massilia glaciei</name>
    <dbReference type="NCBI Taxonomy" id="1524097"/>
    <lineage>
        <taxon>Bacteria</taxon>
        <taxon>Pseudomonadati</taxon>
        <taxon>Pseudomonadota</taxon>
        <taxon>Betaproteobacteria</taxon>
        <taxon>Burkholderiales</taxon>
        <taxon>Oxalobacteraceae</taxon>
        <taxon>Telluria group</taxon>
        <taxon>Massilia</taxon>
    </lineage>
</organism>
<dbReference type="RefSeq" id="WP_106757425.1">
    <property type="nucleotide sequence ID" value="NZ_PXWF02000173.1"/>
</dbReference>
<proteinExistence type="predicted"/>
<sequence length="322" mass="32941">MPISPINAAALSVNLAQFKGQALASLFNTAAQGRSPPPAAGGFGEGALPDRFSGTLPAPAGGADFRGVLDRYSALFTALGLPTPTTPTGLDSSRPFSQPGQNMVTVLNRVEVSFKAQFSELAQMRTSLALQQDAARQLTGVDAHTPNAQLKGALDNFVASYNGGVERFSPELAAGGILEGSWEAARARFATARDIGHILNGHGAGVRGGLATLGISTDPKTGMAAVDHAKLDAALADNKAGHAAAITDFATAFVGTVDSLTATGHAQQRQMANLERAVHWIDANKAAVQKEFGPGAAATPNAAFARAAARYDAMALLAKGGV</sequence>
<dbReference type="Proteomes" id="UP000241421">
    <property type="component" value="Unassembled WGS sequence"/>
</dbReference>
<evidence type="ECO:0000313" key="2">
    <source>
        <dbReference type="Proteomes" id="UP000241421"/>
    </source>
</evidence>
<accession>A0A2U2HMD1</accession>
<comment type="caution">
    <text evidence="1">The sequence shown here is derived from an EMBL/GenBank/DDBJ whole genome shotgun (WGS) entry which is preliminary data.</text>
</comment>
<dbReference type="OrthoDB" id="8588674at2"/>
<gene>
    <name evidence="1" type="ORF">C7C56_010845</name>
</gene>
<dbReference type="AlphaFoldDB" id="A0A2U2HMD1"/>
<dbReference type="EMBL" id="PXWF02000173">
    <property type="protein sequence ID" value="PWF48596.1"/>
    <property type="molecule type" value="Genomic_DNA"/>
</dbReference>
<reference evidence="1 2" key="1">
    <citation type="submission" date="2018-04" db="EMBL/GenBank/DDBJ databases">
        <title>Massilia violaceinigra sp. nov., a novel purple-pigmented bacterium isolated from Tianshan glacier, Xinjiang, China.</title>
        <authorList>
            <person name="Wang H."/>
        </authorList>
    </citation>
    <scope>NUCLEOTIDE SEQUENCE [LARGE SCALE GENOMIC DNA]</scope>
    <source>
        <strain evidence="1 2">B448-2</strain>
    </source>
</reference>
<protein>
    <recommendedName>
        <fullName evidence="3">Flagellar hook-associated protein 2 C-terminal domain-containing protein</fullName>
    </recommendedName>
</protein>
<keyword evidence="2" id="KW-1185">Reference proteome</keyword>
<evidence type="ECO:0000313" key="1">
    <source>
        <dbReference type="EMBL" id="PWF48596.1"/>
    </source>
</evidence>
<name>A0A2U2HMD1_9BURK</name>
<evidence type="ECO:0008006" key="3">
    <source>
        <dbReference type="Google" id="ProtNLM"/>
    </source>
</evidence>